<gene>
    <name evidence="3" type="ORF">TELCIR_08590</name>
</gene>
<evidence type="ECO:0000259" key="2">
    <source>
        <dbReference type="Pfam" id="PF17921"/>
    </source>
</evidence>
<proteinExistence type="predicted"/>
<dbReference type="EMBL" id="KZ346597">
    <property type="protein sequence ID" value="PIO69579.1"/>
    <property type="molecule type" value="Genomic_DNA"/>
</dbReference>
<dbReference type="Proteomes" id="UP000230423">
    <property type="component" value="Unassembled WGS sequence"/>
</dbReference>
<accession>A0A2G9UH50</accession>
<dbReference type="PANTHER" id="PTHR37984:SF5">
    <property type="entry name" value="PROTEIN NYNRIN-LIKE"/>
    <property type="match status" value="1"/>
</dbReference>
<reference evidence="3 4" key="1">
    <citation type="submission" date="2015-09" db="EMBL/GenBank/DDBJ databases">
        <title>Draft genome of the parasitic nematode Teladorsagia circumcincta isolate WARC Sus (inbred).</title>
        <authorList>
            <person name="Mitreva M."/>
        </authorList>
    </citation>
    <scope>NUCLEOTIDE SEQUENCE [LARGE SCALE GENOMIC DNA]</scope>
    <source>
        <strain evidence="3 4">S</strain>
    </source>
</reference>
<evidence type="ECO:0000256" key="1">
    <source>
        <dbReference type="ARBA" id="ARBA00012493"/>
    </source>
</evidence>
<name>A0A2G9UH50_TELCI</name>
<organism evidence="3 4">
    <name type="scientific">Teladorsagia circumcincta</name>
    <name type="common">Brown stomach worm</name>
    <name type="synonym">Ostertagia circumcincta</name>
    <dbReference type="NCBI Taxonomy" id="45464"/>
    <lineage>
        <taxon>Eukaryota</taxon>
        <taxon>Metazoa</taxon>
        <taxon>Ecdysozoa</taxon>
        <taxon>Nematoda</taxon>
        <taxon>Chromadorea</taxon>
        <taxon>Rhabditida</taxon>
        <taxon>Rhabditina</taxon>
        <taxon>Rhabditomorpha</taxon>
        <taxon>Strongyloidea</taxon>
        <taxon>Trichostrongylidae</taxon>
        <taxon>Teladorsagia</taxon>
    </lineage>
</organism>
<evidence type="ECO:0000313" key="4">
    <source>
        <dbReference type="Proteomes" id="UP000230423"/>
    </source>
</evidence>
<dbReference type="InterPro" id="IPR041588">
    <property type="entry name" value="Integrase_H2C2"/>
</dbReference>
<keyword evidence="4" id="KW-1185">Reference proteome</keyword>
<dbReference type="GO" id="GO:0003964">
    <property type="term" value="F:RNA-directed DNA polymerase activity"/>
    <property type="evidence" value="ECO:0007669"/>
    <property type="project" value="UniProtKB-EC"/>
</dbReference>
<dbReference type="PANTHER" id="PTHR37984">
    <property type="entry name" value="PROTEIN CBG26694"/>
    <property type="match status" value="1"/>
</dbReference>
<sequence length="125" mass="14354">MSDGWRKGCNPERIASHVLKELHIDHPEIVRKEKLAQTYEYWPNIDERCENLVRSCSKCREYAKISINVLLETCKLLPVPGIGFDFAEPMFCCYYMDLSSLHLAYSSQMGNLRCEVAAKTGSTEM</sequence>
<dbReference type="Pfam" id="PF17921">
    <property type="entry name" value="Integrase_H2C2"/>
    <property type="match status" value="1"/>
</dbReference>
<dbReference type="InterPro" id="IPR050951">
    <property type="entry name" value="Retrovirus_Pol_polyprotein"/>
</dbReference>
<dbReference type="Gene3D" id="1.10.340.70">
    <property type="match status" value="1"/>
</dbReference>
<dbReference type="EC" id="2.7.7.49" evidence="1"/>
<feature type="domain" description="Integrase zinc-binding" evidence="2">
    <location>
        <begin position="11"/>
        <end position="62"/>
    </location>
</feature>
<evidence type="ECO:0000313" key="3">
    <source>
        <dbReference type="EMBL" id="PIO69579.1"/>
    </source>
</evidence>
<protein>
    <recommendedName>
        <fullName evidence="1">RNA-directed DNA polymerase</fullName>
        <ecNumber evidence="1">2.7.7.49</ecNumber>
    </recommendedName>
</protein>
<dbReference type="AlphaFoldDB" id="A0A2G9UH50"/>